<name>A0AB33FZW1_SERMA</name>
<evidence type="ECO:0000313" key="8">
    <source>
        <dbReference type="Proteomes" id="UP000245399"/>
    </source>
</evidence>
<proteinExistence type="inferred from homology"/>
<reference evidence="7 8" key="1">
    <citation type="submission" date="2018-05" db="EMBL/GenBank/DDBJ databases">
        <title>Klebsiella quasipneumonaiae provides a window into carbapenemase gene transfer, plasmid rearrangements and nosocomial acquisition from the hospital environment.</title>
        <authorList>
            <person name="Mathers A.J."/>
            <person name="Vegesana K."/>
            <person name="Stoesser N."/>
            <person name="Crook D."/>
            <person name="Vaughan A."/>
            <person name="Barry K."/>
            <person name="Parikh H."/>
            <person name="Sebra R."/>
            <person name="Kotay S."/>
            <person name="Walker A.S."/>
            <person name="Sheppard A.E."/>
        </authorList>
    </citation>
    <scope>NUCLEOTIDE SEQUENCE [LARGE SCALE GENOMIC DNA]</scope>
    <source>
        <strain evidence="7 8">CAV1761</strain>
    </source>
</reference>
<dbReference type="SUPFAM" id="SSF47413">
    <property type="entry name" value="lambda repressor-like DNA-binding domains"/>
    <property type="match status" value="1"/>
</dbReference>
<sequence length="80" mass="9064">MSQKNQDWHRADIKSALEKKGKNMRSLSREAGLAPDSLRNVLTRHWPKAENLVAKAIGVPPETIWPSRYESKKNGLKEAV</sequence>
<feature type="compositionally biased region" description="Basic and acidic residues" evidence="5">
    <location>
        <begin position="1"/>
        <end position="21"/>
    </location>
</feature>
<evidence type="ECO:0000256" key="1">
    <source>
        <dbReference type="ARBA" id="ARBA00006157"/>
    </source>
</evidence>
<feature type="domain" description="Ner winged helix-turn-helix DNA-binding" evidence="6">
    <location>
        <begin position="7"/>
        <end position="76"/>
    </location>
</feature>
<evidence type="ECO:0000256" key="5">
    <source>
        <dbReference type="SAM" id="MobiDB-lite"/>
    </source>
</evidence>
<dbReference type="InterPro" id="IPR038722">
    <property type="entry name" value="Ner_HTH_dom"/>
</dbReference>
<dbReference type="GO" id="GO:0003677">
    <property type="term" value="F:DNA binding"/>
    <property type="evidence" value="ECO:0007669"/>
    <property type="project" value="UniProtKB-KW"/>
</dbReference>
<dbReference type="Proteomes" id="UP000245399">
    <property type="component" value="Chromosome"/>
</dbReference>
<gene>
    <name evidence="7" type="ORF">DKC05_25075</name>
</gene>
<dbReference type="InterPro" id="IPR010982">
    <property type="entry name" value="Lambda_DNA-bd_dom_sf"/>
</dbReference>
<keyword evidence="3" id="KW-0238">DNA-binding</keyword>
<dbReference type="AlphaFoldDB" id="A0AB33FZW1"/>
<dbReference type="EMBL" id="CP029449">
    <property type="protein sequence ID" value="AWL70688.1"/>
    <property type="molecule type" value="Genomic_DNA"/>
</dbReference>
<keyword evidence="4" id="KW-0804">Transcription</keyword>
<comment type="similarity">
    <text evidence="1">Belongs to the ner transcriptional regulatory family.</text>
</comment>
<evidence type="ECO:0000259" key="6">
    <source>
        <dbReference type="Pfam" id="PF13693"/>
    </source>
</evidence>
<feature type="region of interest" description="Disordered" evidence="5">
    <location>
        <begin position="1"/>
        <end position="34"/>
    </location>
</feature>
<dbReference type="Pfam" id="PF13693">
    <property type="entry name" value="HTH_35"/>
    <property type="match status" value="1"/>
</dbReference>
<accession>A0AB33FZW1</accession>
<evidence type="ECO:0000313" key="7">
    <source>
        <dbReference type="EMBL" id="AWL70688.1"/>
    </source>
</evidence>
<protein>
    <submittedName>
        <fullName evidence="7">Transcriptional regulator</fullName>
    </submittedName>
</protein>
<keyword evidence="2" id="KW-0805">Transcription regulation</keyword>
<evidence type="ECO:0000256" key="4">
    <source>
        <dbReference type="ARBA" id="ARBA00023163"/>
    </source>
</evidence>
<evidence type="ECO:0000256" key="2">
    <source>
        <dbReference type="ARBA" id="ARBA00023015"/>
    </source>
</evidence>
<organism evidence="7 8">
    <name type="scientific">Serratia marcescens</name>
    <dbReference type="NCBI Taxonomy" id="615"/>
    <lineage>
        <taxon>Bacteria</taxon>
        <taxon>Pseudomonadati</taxon>
        <taxon>Pseudomonadota</taxon>
        <taxon>Gammaproteobacteria</taxon>
        <taxon>Enterobacterales</taxon>
        <taxon>Yersiniaceae</taxon>
        <taxon>Serratia</taxon>
    </lineage>
</organism>
<dbReference type="RefSeq" id="WP_071845387.1">
    <property type="nucleotide sequence ID" value="NZ_CADDTT010000054.1"/>
</dbReference>
<dbReference type="Gene3D" id="1.10.260.40">
    <property type="entry name" value="lambda repressor-like DNA-binding domains"/>
    <property type="match status" value="1"/>
</dbReference>
<evidence type="ECO:0000256" key="3">
    <source>
        <dbReference type="ARBA" id="ARBA00023125"/>
    </source>
</evidence>